<gene>
    <name evidence="3" type="ORF">FLONG3_5212</name>
</gene>
<accession>A0A395SVQ2</accession>
<sequence>MLASRRVDPAACHAAGAILFTTLAQYVQPKRSELLSEILCWGILPLVFRVISPAQFLPTSPTGPLNESKKPEQSKVSQWLIAAAVTASAFFKAESNAIGFYPTLTPLLLTIHTYLASDKTYSDIQIPSAYINTIRGAILASIPAVVSLSNGDLFGALASIILVLSLLVLYSLLTPGFKLRVSSIDIEACIDDICIRINKLLFVAIAAQVFIIGTTTSDTVTILLSAAFKAASWYFTIQIAQQKSWSIAPAIGTFALACTRSSFSQTFQLQAISHILVSAIALFQTIHLLPTHSRGKSIIWFFLLASILPFLLNEYKIYESQSAALNTFSDATSHPVEMLAEKALGQFESRIANQSETYEAAVAEYKRRYRIDPPLGFYGWFQFARKHQSPIIDDFDMIHKSISPLMKRSGKEIVEMMTKLHETPEAEVWLCDFTGKTARTKCRHQNRVYDRHYSFLFDKLLWNMLGVLPDVKLLINHFDEPRVISQIPNGREDIVVLTDKSKRPTWSTLTGTCSASKRVSEQAEDSVETFGLPFVQDHMATSDLCRNPEYIGLQGAFISPKTFKIIEGLVPVLSTGSFSTMGDVLFPSPAYIEKEFLYDESRDVPWPEKANNLYWRGSTTGGYAQDRRWRDFQRQRFVAMAQNLSPDEHLYLRKKDDSVNVVKSRFLNERLFDVGFTRIFQCERRFCRDQSKYFDVKSWADKDKALGSKLAFDLDGNGISGRYYKLLASKSLPLKQALLREWHDERLMPWVHYIPVSQSLKELPELVTFLTSTETGQRLAEEIANRGRDWMGKAVREIDMTVYLYRLLLELARLQDPTRKAL</sequence>
<evidence type="ECO:0000256" key="1">
    <source>
        <dbReference type="SAM" id="Phobius"/>
    </source>
</evidence>
<dbReference type="OrthoDB" id="202415at2759"/>
<dbReference type="InterPro" id="IPR051091">
    <property type="entry name" value="O-Glucosyltr/Glycosyltrsf_90"/>
</dbReference>
<keyword evidence="1" id="KW-1133">Transmembrane helix</keyword>
<evidence type="ECO:0000313" key="4">
    <source>
        <dbReference type="Proteomes" id="UP000266234"/>
    </source>
</evidence>
<dbReference type="PANTHER" id="PTHR12203">
    <property type="entry name" value="KDEL LYS-ASP-GLU-LEU CONTAINING - RELATED"/>
    <property type="match status" value="1"/>
</dbReference>
<dbReference type="AlphaFoldDB" id="A0A395SVQ2"/>
<name>A0A395SVQ2_9HYPO</name>
<evidence type="ECO:0000259" key="2">
    <source>
        <dbReference type="SMART" id="SM00672"/>
    </source>
</evidence>
<protein>
    <recommendedName>
        <fullName evidence="2">Glycosyl transferase CAP10 domain-containing protein</fullName>
    </recommendedName>
</protein>
<keyword evidence="4" id="KW-1185">Reference proteome</keyword>
<feature type="domain" description="Glycosyl transferase CAP10" evidence="2">
    <location>
        <begin position="531"/>
        <end position="818"/>
    </location>
</feature>
<feature type="transmembrane region" description="Helical" evidence="1">
    <location>
        <begin position="154"/>
        <end position="173"/>
    </location>
</feature>
<feature type="transmembrane region" description="Helical" evidence="1">
    <location>
        <begin position="193"/>
        <end position="213"/>
    </location>
</feature>
<dbReference type="PANTHER" id="PTHR12203:SF61">
    <property type="entry name" value="CAPSULE PROTEIN"/>
    <property type="match status" value="1"/>
</dbReference>
<dbReference type="EMBL" id="PXOG01000112">
    <property type="protein sequence ID" value="RGP76551.1"/>
    <property type="molecule type" value="Genomic_DNA"/>
</dbReference>
<comment type="caution">
    <text evidence="3">The sequence shown here is derived from an EMBL/GenBank/DDBJ whole genome shotgun (WGS) entry which is preliminary data.</text>
</comment>
<dbReference type="Pfam" id="PF05686">
    <property type="entry name" value="Glyco_transf_90"/>
    <property type="match status" value="1"/>
</dbReference>
<feature type="transmembrane region" description="Helical" evidence="1">
    <location>
        <begin position="99"/>
        <end position="117"/>
    </location>
</feature>
<reference evidence="3 4" key="1">
    <citation type="journal article" date="2018" name="PLoS Pathog.">
        <title>Evolution of structural diversity of trichothecenes, a family of toxins produced by plant pathogenic and entomopathogenic fungi.</title>
        <authorList>
            <person name="Proctor R.H."/>
            <person name="McCormick S.P."/>
            <person name="Kim H.S."/>
            <person name="Cardoza R.E."/>
            <person name="Stanley A.M."/>
            <person name="Lindo L."/>
            <person name="Kelly A."/>
            <person name="Brown D.W."/>
            <person name="Lee T."/>
            <person name="Vaughan M.M."/>
            <person name="Alexander N.J."/>
            <person name="Busman M."/>
            <person name="Gutierrez S."/>
        </authorList>
    </citation>
    <scope>NUCLEOTIDE SEQUENCE [LARGE SCALE GENOMIC DNA]</scope>
    <source>
        <strain evidence="3 4">NRRL 20695</strain>
    </source>
</reference>
<proteinExistence type="predicted"/>
<dbReference type="SMART" id="SM00672">
    <property type="entry name" value="CAP10"/>
    <property type="match status" value="1"/>
</dbReference>
<keyword evidence="1" id="KW-0472">Membrane</keyword>
<keyword evidence="1" id="KW-0812">Transmembrane</keyword>
<dbReference type="InterPro" id="IPR006598">
    <property type="entry name" value="CAP10"/>
</dbReference>
<evidence type="ECO:0000313" key="3">
    <source>
        <dbReference type="EMBL" id="RGP76551.1"/>
    </source>
</evidence>
<organism evidence="3 4">
    <name type="scientific">Fusarium longipes</name>
    <dbReference type="NCBI Taxonomy" id="694270"/>
    <lineage>
        <taxon>Eukaryota</taxon>
        <taxon>Fungi</taxon>
        <taxon>Dikarya</taxon>
        <taxon>Ascomycota</taxon>
        <taxon>Pezizomycotina</taxon>
        <taxon>Sordariomycetes</taxon>
        <taxon>Hypocreomycetidae</taxon>
        <taxon>Hypocreales</taxon>
        <taxon>Nectriaceae</taxon>
        <taxon>Fusarium</taxon>
    </lineage>
</organism>
<dbReference type="Proteomes" id="UP000266234">
    <property type="component" value="Unassembled WGS sequence"/>
</dbReference>